<reference evidence="2" key="1">
    <citation type="journal article" date="2015" name="Nat. Genet.">
        <title>The genome and transcriptome of the zoonotic hookworm Ancylostoma ceylanicum identify infection-specific gene families.</title>
        <authorList>
            <person name="Schwarz E.M."/>
            <person name="Hu Y."/>
            <person name="Antoshechkin I."/>
            <person name="Miller M.M."/>
            <person name="Sternberg P.W."/>
            <person name="Aroian R.V."/>
        </authorList>
    </citation>
    <scope>NUCLEOTIDE SEQUENCE</scope>
    <source>
        <strain evidence="2">HY135</strain>
    </source>
</reference>
<evidence type="ECO:0000313" key="1">
    <source>
        <dbReference type="EMBL" id="EYC02047.1"/>
    </source>
</evidence>
<proteinExistence type="predicted"/>
<dbReference type="AlphaFoldDB" id="A0A016THE8"/>
<gene>
    <name evidence="1" type="primary">Acey_s0102.g3453</name>
    <name evidence="1" type="ORF">Y032_0102g3453</name>
</gene>
<dbReference type="EMBL" id="JARK01001438">
    <property type="protein sequence ID" value="EYC02047.1"/>
    <property type="molecule type" value="Genomic_DNA"/>
</dbReference>
<evidence type="ECO:0000313" key="2">
    <source>
        <dbReference type="Proteomes" id="UP000024635"/>
    </source>
</evidence>
<comment type="caution">
    <text evidence="1">The sequence shown here is derived from an EMBL/GenBank/DDBJ whole genome shotgun (WGS) entry which is preliminary data.</text>
</comment>
<sequence length="69" mass="8036">MVRLYGVIGTKQFLTKWSANEEELGFCKGNVQKAWHFAHCAPSYQMSPCNSTFRFSSRRMHERVPLKVL</sequence>
<organism evidence="1 2">
    <name type="scientific">Ancylostoma ceylanicum</name>
    <dbReference type="NCBI Taxonomy" id="53326"/>
    <lineage>
        <taxon>Eukaryota</taxon>
        <taxon>Metazoa</taxon>
        <taxon>Ecdysozoa</taxon>
        <taxon>Nematoda</taxon>
        <taxon>Chromadorea</taxon>
        <taxon>Rhabditida</taxon>
        <taxon>Rhabditina</taxon>
        <taxon>Rhabditomorpha</taxon>
        <taxon>Strongyloidea</taxon>
        <taxon>Ancylostomatidae</taxon>
        <taxon>Ancylostomatinae</taxon>
        <taxon>Ancylostoma</taxon>
    </lineage>
</organism>
<keyword evidence="2" id="KW-1185">Reference proteome</keyword>
<protein>
    <submittedName>
        <fullName evidence="1">Uncharacterized protein</fullName>
    </submittedName>
</protein>
<name>A0A016THE8_9BILA</name>
<dbReference type="Proteomes" id="UP000024635">
    <property type="component" value="Unassembled WGS sequence"/>
</dbReference>
<accession>A0A016THE8</accession>